<evidence type="ECO:0000259" key="4">
    <source>
        <dbReference type="Pfam" id="PF01408"/>
    </source>
</evidence>
<dbReference type="InterPro" id="IPR036291">
    <property type="entry name" value="NAD(P)-bd_dom_sf"/>
</dbReference>
<dbReference type="Pfam" id="PF01408">
    <property type="entry name" value="GFO_IDH_MocA"/>
    <property type="match status" value="1"/>
</dbReference>
<name>A0ABT2GXK9_9MICO</name>
<keyword evidence="2" id="KW-0560">Oxidoreductase</keyword>
<gene>
    <name evidence="6" type="ORF">N1032_02780</name>
</gene>
<evidence type="ECO:0000259" key="5">
    <source>
        <dbReference type="Pfam" id="PF22725"/>
    </source>
</evidence>
<dbReference type="Gene3D" id="3.30.360.10">
    <property type="entry name" value="Dihydrodipicolinate Reductase, domain 2"/>
    <property type="match status" value="1"/>
</dbReference>
<evidence type="ECO:0000313" key="6">
    <source>
        <dbReference type="EMBL" id="MCS5732667.1"/>
    </source>
</evidence>
<protein>
    <submittedName>
        <fullName evidence="6">Gfo/Idh/MocA family oxidoreductase</fullName>
    </submittedName>
</protein>
<evidence type="ECO:0000256" key="1">
    <source>
        <dbReference type="ARBA" id="ARBA00010928"/>
    </source>
</evidence>
<reference evidence="6" key="1">
    <citation type="submission" date="2022-08" db="EMBL/GenBank/DDBJ databases">
        <authorList>
            <person name="Deng Y."/>
            <person name="Han X.-F."/>
            <person name="Zhang Y.-Q."/>
        </authorList>
    </citation>
    <scope>NUCLEOTIDE SEQUENCE</scope>
    <source>
        <strain evidence="6">CPCC 203386</strain>
    </source>
</reference>
<evidence type="ECO:0000256" key="3">
    <source>
        <dbReference type="ARBA" id="ARBA00023027"/>
    </source>
</evidence>
<keyword evidence="7" id="KW-1185">Reference proteome</keyword>
<organism evidence="6 7">
    <name type="scientific">Herbiconiux daphne</name>
    <dbReference type="NCBI Taxonomy" id="2970914"/>
    <lineage>
        <taxon>Bacteria</taxon>
        <taxon>Bacillati</taxon>
        <taxon>Actinomycetota</taxon>
        <taxon>Actinomycetes</taxon>
        <taxon>Micrococcales</taxon>
        <taxon>Microbacteriaceae</taxon>
        <taxon>Herbiconiux</taxon>
    </lineage>
</organism>
<dbReference type="InterPro" id="IPR000683">
    <property type="entry name" value="Gfo/Idh/MocA-like_OxRdtase_N"/>
</dbReference>
<dbReference type="Gene3D" id="3.40.50.720">
    <property type="entry name" value="NAD(P)-binding Rossmann-like Domain"/>
    <property type="match status" value="1"/>
</dbReference>
<dbReference type="SUPFAM" id="SSF51735">
    <property type="entry name" value="NAD(P)-binding Rossmann-fold domains"/>
    <property type="match status" value="1"/>
</dbReference>
<sequence length="338" mass="36535">MTNDEPLRIGVLGAARINDMTLFPAARDIGARVVAVAARDRDRAEVYARENGIERVVDDYAALVADPEVEAVYNPLPNGLHTPWNLAAIAAGKHVLGEKPFASNAAEAEQVHLAAQEHPELVVFDGLHYRYHPVFRRLQQIVQSGEIGDVQHIRAVMSVPVPDISDIRWSYPLAGGSLMDLGVYCIDVIHTLAADLGGAPQLATAKTGHLDGTHPEVDAWSELTYELPGGVAATAEMSLIGPQHFVITVVGSKGTVHQPNLSYVHTDDRIMVFTRDSTRVEELGRTSSFIYQMRAFADSVRNGAPYVTTTASALTDMRAIDAAYDLAGLSPRPSAPID</sequence>
<proteinExistence type="inferred from homology"/>
<feature type="domain" description="GFO/IDH/MocA-like oxidoreductase" evidence="5">
    <location>
        <begin position="135"/>
        <end position="256"/>
    </location>
</feature>
<dbReference type="RefSeq" id="WP_259537291.1">
    <property type="nucleotide sequence ID" value="NZ_JANLCJ010000001.1"/>
</dbReference>
<keyword evidence="3" id="KW-0520">NAD</keyword>
<accession>A0ABT2GXK9</accession>
<feature type="domain" description="Gfo/Idh/MocA-like oxidoreductase N-terminal" evidence="4">
    <location>
        <begin position="7"/>
        <end position="122"/>
    </location>
</feature>
<dbReference type="InterPro" id="IPR050984">
    <property type="entry name" value="Gfo/Idh/MocA_domain"/>
</dbReference>
<dbReference type="Pfam" id="PF22725">
    <property type="entry name" value="GFO_IDH_MocA_C3"/>
    <property type="match status" value="1"/>
</dbReference>
<dbReference type="PANTHER" id="PTHR22604">
    <property type="entry name" value="OXIDOREDUCTASES"/>
    <property type="match status" value="1"/>
</dbReference>
<comment type="caution">
    <text evidence="6">The sequence shown here is derived from an EMBL/GenBank/DDBJ whole genome shotgun (WGS) entry which is preliminary data.</text>
</comment>
<comment type="similarity">
    <text evidence="1">Belongs to the Gfo/Idh/MocA family.</text>
</comment>
<evidence type="ECO:0000313" key="7">
    <source>
        <dbReference type="Proteomes" id="UP001165586"/>
    </source>
</evidence>
<dbReference type="Proteomes" id="UP001165586">
    <property type="component" value="Unassembled WGS sequence"/>
</dbReference>
<dbReference type="EMBL" id="JANLCJ010000001">
    <property type="protein sequence ID" value="MCS5732667.1"/>
    <property type="molecule type" value="Genomic_DNA"/>
</dbReference>
<evidence type="ECO:0000256" key="2">
    <source>
        <dbReference type="ARBA" id="ARBA00023002"/>
    </source>
</evidence>
<dbReference type="SUPFAM" id="SSF55347">
    <property type="entry name" value="Glyceraldehyde-3-phosphate dehydrogenase-like, C-terminal domain"/>
    <property type="match status" value="1"/>
</dbReference>
<dbReference type="InterPro" id="IPR055170">
    <property type="entry name" value="GFO_IDH_MocA-like_dom"/>
</dbReference>
<dbReference type="PANTHER" id="PTHR22604:SF105">
    <property type="entry name" value="TRANS-1,2-DIHYDROBENZENE-1,2-DIOL DEHYDROGENASE"/>
    <property type="match status" value="1"/>
</dbReference>